<accession>A0A6B4JQX8</accession>
<proteinExistence type="predicted"/>
<dbReference type="AlphaFoldDB" id="A0A6B4JQX8"/>
<dbReference type="Proteomes" id="UP000486903">
    <property type="component" value="Unassembled WGS sequence"/>
</dbReference>
<organism evidence="1 2">
    <name type="scientific">Clostridium botulinum</name>
    <dbReference type="NCBI Taxonomy" id="1491"/>
    <lineage>
        <taxon>Bacteria</taxon>
        <taxon>Bacillati</taxon>
        <taxon>Bacillota</taxon>
        <taxon>Clostridia</taxon>
        <taxon>Eubacteriales</taxon>
        <taxon>Clostridiaceae</taxon>
        <taxon>Clostridium</taxon>
    </lineage>
</organism>
<dbReference type="RefSeq" id="WP_004443356.1">
    <property type="nucleotide sequence ID" value="NZ_JACBBA010000008.1"/>
</dbReference>
<gene>
    <name evidence="1" type="ORF">FDG31_13835</name>
</gene>
<dbReference type="EMBL" id="SXFB01000012">
    <property type="protein sequence ID" value="NFV27232.1"/>
    <property type="molecule type" value="Genomic_DNA"/>
</dbReference>
<name>A0A6B4JQX8_CLOBO</name>
<reference evidence="1 2" key="1">
    <citation type="submission" date="2019-04" db="EMBL/GenBank/DDBJ databases">
        <title>Genome sequencing of Clostridium botulinum Groups I-IV and Clostridium butyricum.</title>
        <authorList>
            <person name="Brunt J."/>
            <person name="Van Vliet A.H.M."/>
            <person name="Stringer S.C."/>
            <person name="Carter A.T."/>
            <person name="Peck M.W."/>
        </authorList>
    </citation>
    <scope>NUCLEOTIDE SEQUENCE [LARGE SCALE GENOMIC DNA]</scope>
    <source>
        <strain evidence="1 2">BL81</strain>
    </source>
</reference>
<dbReference type="Pfam" id="PF14417">
    <property type="entry name" value="MEDS"/>
    <property type="match status" value="1"/>
</dbReference>
<dbReference type="InterPro" id="IPR037208">
    <property type="entry name" value="Spo0E-like_sf"/>
</dbReference>
<dbReference type="InterPro" id="IPR018540">
    <property type="entry name" value="Spo0E-like"/>
</dbReference>
<evidence type="ECO:0000313" key="2">
    <source>
        <dbReference type="Proteomes" id="UP000486903"/>
    </source>
</evidence>
<dbReference type="Pfam" id="PF09388">
    <property type="entry name" value="SpoOE-like"/>
    <property type="match status" value="1"/>
</dbReference>
<protein>
    <submittedName>
        <fullName evidence="1">Spo0E family sporulation regulatory protein-aspartic acid phosphatase</fullName>
    </submittedName>
</protein>
<dbReference type="InterPro" id="IPR025847">
    <property type="entry name" value="MEDS_domain"/>
</dbReference>
<dbReference type="GO" id="GO:0043937">
    <property type="term" value="P:regulation of sporulation"/>
    <property type="evidence" value="ECO:0007669"/>
    <property type="project" value="InterPro"/>
</dbReference>
<comment type="caution">
    <text evidence="1">The sequence shown here is derived from an EMBL/GenBank/DDBJ whole genome shotgun (WGS) entry which is preliminary data.</text>
</comment>
<evidence type="ECO:0000313" key="1">
    <source>
        <dbReference type="EMBL" id="NFV27232.1"/>
    </source>
</evidence>
<dbReference type="SUPFAM" id="SSF140500">
    <property type="entry name" value="BAS1536-like"/>
    <property type="match status" value="1"/>
</dbReference>
<sequence length="240" mass="27875">MKTLCSNCNIKKRIEEYKEKLDDSIERRCENLLDDEVVILSQFLDNFVYKCVSCNKNIQHLSKLNLKNVFGTHTTFYYYGEQHLLINLYFYINEGIKNNELIYVSMEEELYNKLLDFLKVNKVPTENVKFRAVKELISGHKKGGFNGLVETATNILGNIGIEKYNGLRWIGQPSFAIEGTSQKDFLDMEVDLNKFIKNMNAALLCVYDAYDYINKGKVINEKVIKESLQTHSFILNNYVS</sequence>